<evidence type="ECO:0000256" key="3">
    <source>
        <dbReference type="ARBA" id="ARBA00023125"/>
    </source>
</evidence>
<protein>
    <submittedName>
        <fullName evidence="6">LysR family transcriptional regulator</fullName>
    </submittedName>
</protein>
<keyword evidence="2" id="KW-0805">Transcription regulation</keyword>
<organism evidence="6 7">
    <name type="scientific">Actinomadura rubrisoli</name>
    <dbReference type="NCBI Taxonomy" id="2530368"/>
    <lineage>
        <taxon>Bacteria</taxon>
        <taxon>Bacillati</taxon>
        <taxon>Actinomycetota</taxon>
        <taxon>Actinomycetes</taxon>
        <taxon>Streptosporangiales</taxon>
        <taxon>Thermomonosporaceae</taxon>
        <taxon>Actinomadura</taxon>
    </lineage>
</organism>
<evidence type="ECO:0000256" key="4">
    <source>
        <dbReference type="ARBA" id="ARBA00023163"/>
    </source>
</evidence>
<evidence type="ECO:0000313" key="7">
    <source>
        <dbReference type="Proteomes" id="UP000294513"/>
    </source>
</evidence>
<comment type="caution">
    <text evidence="6">The sequence shown here is derived from an EMBL/GenBank/DDBJ whole genome shotgun (WGS) entry which is preliminary data.</text>
</comment>
<dbReference type="GO" id="GO:0003677">
    <property type="term" value="F:DNA binding"/>
    <property type="evidence" value="ECO:0007669"/>
    <property type="project" value="UniProtKB-KW"/>
</dbReference>
<dbReference type="PRINTS" id="PR00039">
    <property type="entry name" value="HTHLYSR"/>
</dbReference>
<dbReference type="InterPro" id="IPR036390">
    <property type="entry name" value="WH_DNA-bd_sf"/>
</dbReference>
<reference evidence="6 7" key="1">
    <citation type="submission" date="2019-03" db="EMBL/GenBank/DDBJ databases">
        <title>Draft genome sequences of novel Actinobacteria.</title>
        <authorList>
            <person name="Sahin N."/>
            <person name="Ay H."/>
            <person name="Saygin H."/>
        </authorList>
    </citation>
    <scope>NUCLEOTIDE SEQUENCE [LARGE SCALE GENOMIC DNA]</scope>
    <source>
        <strain evidence="6 7">H3C3</strain>
    </source>
</reference>
<evidence type="ECO:0000259" key="5">
    <source>
        <dbReference type="PROSITE" id="PS50931"/>
    </source>
</evidence>
<dbReference type="Pfam" id="PF03466">
    <property type="entry name" value="LysR_substrate"/>
    <property type="match status" value="1"/>
</dbReference>
<dbReference type="AlphaFoldDB" id="A0A4R4ZYW6"/>
<dbReference type="InterPro" id="IPR005119">
    <property type="entry name" value="LysR_subst-bd"/>
</dbReference>
<accession>A0A4R4ZYW6</accession>
<comment type="similarity">
    <text evidence="1">Belongs to the LysR transcriptional regulatory family.</text>
</comment>
<dbReference type="InterPro" id="IPR000847">
    <property type="entry name" value="LysR_HTH_N"/>
</dbReference>
<dbReference type="PANTHER" id="PTHR30346:SF0">
    <property type="entry name" value="HCA OPERON TRANSCRIPTIONAL ACTIVATOR HCAR"/>
    <property type="match status" value="1"/>
</dbReference>
<dbReference type="PROSITE" id="PS50931">
    <property type="entry name" value="HTH_LYSR"/>
    <property type="match status" value="1"/>
</dbReference>
<name>A0A4R4ZYW6_9ACTN</name>
<sequence>METRELAYFLAVAEELHFGRAARQLGIAQPPLSRAIKQLERRLGVTLLERGSRGVTLTPAGEVLAKEAVTALHAVAAAAKRAQRAGHPAPHLTVVMKPGGDGGLLPAILDAYAKHPDALDVEVLLRGVADRAPLMRDGTADVAFLHDRYEDLSGFDTEPLLTERQVVVLPAAHRLADREYIVMADLEGETLPRWHGVPASGPADAPEVSNASEMMQLIALGRMVAVVPQSARDQLRQDLVCIPVLDAQPVTVLLAWPQASRSPALAAFVYTATQVAKDHAPHH</sequence>
<keyword evidence="4" id="KW-0804">Transcription</keyword>
<proteinExistence type="inferred from homology"/>
<dbReference type="OrthoDB" id="79118at2"/>
<gene>
    <name evidence="6" type="ORF">E1298_43680</name>
</gene>
<dbReference type="SUPFAM" id="SSF46785">
    <property type="entry name" value="Winged helix' DNA-binding domain"/>
    <property type="match status" value="1"/>
</dbReference>
<dbReference type="SUPFAM" id="SSF53850">
    <property type="entry name" value="Periplasmic binding protein-like II"/>
    <property type="match status" value="1"/>
</dbReference>
<feature type="domain" description="HTH lysR-type" evidence="5">
    <location>
        <begin position="1"/>
        <end position="58"/>
    </location>
</feature>
<dbReference type="GO" id="GO:0032993">
    <property type="term" value="C:protein-DNA complex"/>
    <property type="evidence" value="ECO:0007669"/>
    <property type="project" value="TreeGrafter"/>
</dbReference>
<dbReference type="InterPro" id="IPR036388">
    <property type="entry name" value="WH-like_DNA-bd_sf"/>
</dbReference>
<dbReference type="FunFam" id="1.10.10.10:FF:000001">
    <property type="entry name" value="LysR family transcriptional regulator"/>
    <property type="match status" value="1"/>
</dbReference>
<keyword evidence="3" id="KW-0238">DNA-binding</keyword>
<dbReference type="Pfam" id="PF00126">
    <property type="entry name" value="HTH_1"/>
    <property type="match status" value="1"/>
</dbReference>
<dbReference type="EMBL" id="SMKU01000488">
    <property type="protein sequence ID" value="TDD63574.1"/>
    <property type="molecule type" value="Genomic_DNA"/>
</dbReference>
<dbReference type="CDD" id="cd08414">
    <property type="entry name" value="PBP2_LTTR_aromatics_like"/>
    <property type="match status" value="1"/>
</dbReference>
<evidence type="ECO:0000256" key="2">
    <source>
        <dbReference type="ARBA" id="ARBA00023015"/>
    </source>
</evidence>
<dbReference type="Proteomes" id="UP000294513">
    <property type="component" value="Unassembled WGS sequence"/>
</dbReference>
<dbReference type="Gene3D" id="1.10.10.10">
    <property type="entry name" value="Winged helix-like DNA-binding domain superfamily/Winged helix DNA-binding domain"/>
    <property type="match status" value="1"/>
</dbReference>
<dbReference type="GO" id="GO:0003700">
    <property type="term" value="F:DNA-binding transcription factor activity"/>
    <property type="evidence" value="ECO:0007669"/>
    <property type="project" value="InterPro"/>
</dbReference>
<dbReference type="PANTHER" id="PTHR30346">
    <property type="entry name" value="TRANSCRIPTIONAL DUAL REGULATOR HCAR-RELATED"/>
    <property type="match status" value="1"/>
</dbReference>
<keyword evidence="7" id="KW-1185">Reference proteome</keyword>
<evidence type="ECO:0000256" key="1">
    <source>
        <dbReference type="ARBA" id="ARBA00009437"/>
    </source>
</evidence>
<feature type="non-terminal residue" evidence="6">
    <location>
        <position position="283"/>
    </location>
</feature>
<dbReference type="Gene3D" id="3.40.190.290">
    <property type="match status" value="1"/>
</dbReference>
<evidence type="ECO:0000313" key="6">
    <source>
        <dbReference type="EMBL" id="TDD63574.1"/>
    </source>
</evidence>
<dbReference type="Gene3D" id="3.40.190.10">
    <property type="entry name" value="Periplasmic binding protein-like II"/>
    <property type="match status" value="2"/>
</dbReference>